<comment type="caution">
    <text evidence="1">The sequence shown here is derived from an EMBL/GenBank/DDBJ whole genome shotgun (WGS) entry which is preliminary data.</text>
</comment>
<reference evidence="1 2" key="1">
    <citation type="submission" date="2020-10" db="EMBL/GenBank/DDBJ databases">
        <title>The Coptis chinensis genome and diversification of protoberbering-type alkaloids.</title>
        <authorList>
            <person name="Wang B."/>
            <person name="Shu S."/>
            <person name="Song C."/>
            <person name="Liu Y."/>
        </authorList>
    </citation>
    <scope>NUCLEOTIDE SEQUENCE [LARGE SCALE GENOMIC DNA]</scope>
    <source>
        <strain evidence="1">HL-2020</strain>
        <tissue evidence="1">Leaf</tissue>
    </source>
</reference>
<dbReference type="AlphaFoldDB" id="A0A835HVA0"/>
<keyword evidence="2" id="KW-1185">Reference proteome</keyword>
<dbReference type="InterPro" id="IPR036853">
    <property type="entry name" value="Ribosomal_uL14_sf"/>
</dbReference>
<accession>A0A835HVA0</accession>
<organism evidence="1 2">
    <name type="scientific">Coptis chinensis</name>
    <dbReference type="NCBI Taxonomy" id="261450"/>
    <lineage>
        <taxon>Eukaryota</taxon>
        <taxon>Viridiplantae</taxon>
        <taxon>Streptophyta</taxon>
        <taxon>Embryophyta</taxon>
        <taxon>Tracheophyta</taxon>
        <taxon>Spermatophyta</taxon>
        <taxon>Magnoliopsida</taxon>
        <taxon>Ranunculales</taxon>
        <taxon>Ranunculaceae</taxon>
        <taxon>Coptidoideae</taxon>
        <taxon>Coptis</taxon>
    </lineage>
</organism>
<dbReference type="GO" id="GO:0003735">
    <property type="term" value="F:structural constituent of ribosome"/>
    <property type="evidence" value="ECO:0007669"/>
    <property type="project" value="InterPro"/>
</dbReference>
<dbReference type="Gene3D" id="2.40.150.20">
    <property type="entry name" value="Ribosomal protein L14"/>
    <property type="match status" value="1"/>
</dbReference>
<dbReference type="SUPFAM" id="SSF50193">
    <property type="entry name" value="Ribosomal protein L14"/>
    <property type="match status" value="1"/>
</dbReference>
<sequence>MSPAFMQEVNSVGKTRYCSLNSTLRLIRFLLVTNSRLYSRPYQIPMELLTLDIIPWWHSFQAFNFGPPGIEKTHPFCDRFEVPRHDGEKYSICMALGRPELVTPYQESMINPDNAGEIVNPKGEIKVSAITDPIGKECADLWPRIASAANVIVRVLKGFNRDFVVS</sequence>
<dbReference type="Proteomes" id="UP000631114">
    <property type="component" value="Unassembled WGS sequence"/>
</dbReference>
<protein>
    <submittedName>
        <fullName evidence="1">Uncharacterized protein</fullName>
    </submittedName>
</protein>
<proteinExistence type="predicted"/>
<dbReference type="EMBL" id="JADFTS010000005">
    <property type="protein sequence ID" value="KAF9604842.1"/>
    <property type="molecule type" value="Genomic_DNA"/>
</dbReference>
<gene>
    <name evidence="1" type="ORF">IFM89_010517</name>
</gene>
<name>A0A835HVA0_9MAGN</name>
<evidence type="ECO:0000313" key="2">
    <source>
        <dbReference type="Proteomes" id="UP000631114"/>
    </source>
</evidence>
<dbReference type="GO" id="GO:0005840">
    <property type="term" value="C:ribosome"/>
    <property type="evidence" value="ECO:0007669"/>
    <property type="project" value="InterPro"/>
</dbReference>
<evidence type="ECO:0000313" key="1">
    <source>
        <dbReference type="EMBL" id="KAF9604842.1"/>
    </source>
</evidence>
<dbReference type="GO" id="GO:0006412">
    <property type="term" value="P:translation"/>
    <property type="evidence" value="ECO:0007669"/>
    <property type="project" value="InterPro"/>
</dbReference>